<dbReference type="RefSeq" id="WP_182661892.1">
    <property type="nucleotide sequence ID" value="NZ_VKHS01000121.1"/>
</dbReference>
<dbReference type="GO" id="GO:0009231">
    <property type="term" value="P:riboflavin biosynthetic process"/>
    <property type="evidence" value="ECO:0007669"/>
    <property type="project" value="InterPro"/>
</dbReference>
<proteinExistence type="predicted"/>
<reference evidence="3" key="1">
    <citation type="submission" date="2019-10" db="EMBL/GenBank/DDBJ databases">
        <title>Streptomyces sp. nov., a novel actinobacterium isolated from alkaline environment.</title>
        <authorList>
            <person name="Golinska P."/>
        </authorList>
    </citation>
    <scope>NUCLEOTIDE SEQUENCE [LARGE SCALE GENOMIC DNA]</scope>
    <source>
        <strain evidence="3">DSM 42108</strain>
    </source>
</reference>
<sequence>MRIVLSDFMSLDGVVQAPGGPQEDTDGGFAHGGWSMPYFDVEVMGGAIDEAMKDTRALLFGRRTWQTMAAAWPERAGSDPFADHMNAITKYVASTTLTEADMTWNNSTLLPADNVLGAIADLRASGEGDMHVMGSSVLARSLVENDMVDEYRLMISPVLLGGGKRIFPEDGVARHLRLVSHTMASTGTQVCVFRPADAG</sequence>
<dbReference type="PANTHER" id="PTHR38011">
    <property type="entry name" value="DIHYDROFOLATE REDUCTASE FAMILY PROTEIN (AFU_ORTHOLOGUE AFUA_8G06820)"/>
    <property type="match status" value="1"/>
</dbReference>
<dbReference type="Proteomes" id="UP000530234">
    <property type="component" value="Unassembled WGS sequence"/>
</dbReference>
<dbReference type="PANTHER" id="PTHR38011:SF2">
    <property type="entry name" value="BIFUNCTIONAL DEAMINASE-REDUCTASE DOMAIN PROTEIN"/>
    <property type="match status" value="1"/>
</dbReference>
<dbReference type="Gene3D" id="3.40.430.10">
    <property type="entry name" value="Dihydrofolate Reductase, subunit A"/>
    <property type="match status" value="1"/>
</dbReference>
<dbReference type="AlphaFoldDB" id="A0A7W3T2J5"/>
<gene>
    <name evidence="2" type="ORF">FOE67_07820</name>
</gene>
<evidence type="ECO:0000313" key="3">
    <source>
        <dbReference type="Proteomes" id="UP000530234"/>
    </source>
</evidence>
<keyword evidence="3" id="KW-1185">Reference proteome</keyword>
<comment type="caution">
    <text evidence="2">The sequence shown here is derived from an EMBL/GenBank/DDBJ whole genome shotgun (WGS) entry which is preliminary data.</text>
</comment>
<dbReference type="InterPro" id="IPR002734">
    <property type="entry name" value="RibDG_C"/>
</dbReference>
<evidence type="ECO:0000313" key="2">
    <source>
        <dbReference type="EMBL" id="MBB0229421.1"/>
    </source>
</evidence>
<dbReference type="SUPFAM" id="SSF53597">
    <property type="entry name" value="Dihydrofolate reductase-like"/>
    <property type="match status" value="1"/>
</dbReference>
<feature type="domain" description="Bacterial bifunctional deaminase-reductase C-terminal" evidence="1">
    <location>
        <begin position="3"/>
        <end position="189"/>
    </location>
</feature>
<name>A0A7W3T2J5_9ACTN</name>
<dbReference type="GO" id="GO:0008703">
    <property type="term" value="F:5-amino-6-(5-phosphoribosylamino)uracil reductase activity"/>
    <property type="evidence" value="ECO:0007669"/>
    <property type="project" value="InterPro"/>
</dbReference>
<evidence type="ECO:0000259" key="1">
    <source>
        <dbReference type="Pfam" id="PF01872"/>
    </source>
</evidence>
<protein>
    <submittedName>
        <fullName evidence="2">Dihydrofolate reductase</fullName>
    </submittedName>
</protein>
<dbReference type="InterPro" id="IPR024072">
    <property type="entry name" value="DHFR-like_dom_sf"/>
</dbReference>
<organism evidence="2 3">
    <name type="scientific">Streptomyces calidiresistens</name>
    <dbReference type="NCBI Taxonomy" id="1485586"/>
    <lineage>
        <taxon>Bacteria</taxon>
        <taxon>Bacillati</taxon>
        <taxon>Actinomycetota</taxon>
        <taxon>Actinomycetes</taxon>
        <taxon>Kitasatosporales</taxon>
        <taxon>Streptomycetaceae</taxon>
        <taxon>Streptomyces</taxon>
    </lineage>
</organism>
<dbReference type="EMBL" id="VKHS01000121">
    <property type="protein sequence ID" value="MBB0229421.1"/>
    <property type="molecule type" value="Genomic_DNA"/>
</dbReference>
<dbReference type="InterPro" id="IPR050765">
    <property type="entry name" value="Riboflavin_Biosynth_HTPR"/>
</dbReference>
<accession>A0A7W3T2J5</accession>
<dbReference type="Pfam" id="PF01872">
    <property type="entry name" value="RibD_C"/>
    <property type="match status" value="1"/>
</dbReference>